<gene>
    <name evidence="1" type="ORF">EZS27_031022</name>
</gene>
<organism evidence="1">
    <name type="scientific">termite gut metagenome</name>
    <dbReference type="NCBI Taxonomy" id="433724"/>
    <lineage>
        <taxon>unclassified sequences</taxon>
        <taxon>metagenomes</taxon>
        <taxon>organismal metagenomes</taxon>
    </lineage>
</organism>
<comment type="caution">
    <text evidence="1">The sequence shown here is derived from an EMBL/GenBank/DDBJ whole genome shotgun (WGS) entry which is preliminary data.</text>
</comment>
<sequence length="68" mass="8031">MRQKVKKQGVKTSCQIITYFCIDMKNKQLISVQRYQIQSLLQVDTLKKEIAELIDNLSEQCLRRNNSQ</sequence>
<dbReference type="EMBL" id="SNRY01004011">
    <property type="protein sequence ID" value="KAA6319040.1"/>
    <property type="molecule type" value="Genomic_DNA"/>
</dbReference>
<reference evidence="1" key="1">
    <citation type="submission" date="2019-03" db="EMBL/GenBank/DDBJ databases">
        <title>Single cell metagenomics reveals metabolic interactions within the superorganism composed of flagellate Streblomastix strix and complex community of Bacteroidetes bacteria on its surface.</title>
        <authorList>
            <person name="Treitli S.C."/>
            <person name="Kolisko M."/>
            <person name="Husnik F."/>
            <person name="Keeling P."/>
            <person name="Hampl V."/>
        </authorList>
    </citation>
    <scope>NUCLEOTIDE SEQUENCE</scope>
    <source>
        <strain evidence="1">STM</strain>
    </source>
</reference>
<accession>A0A5J4QDC9</accession>
<proteinExistence type="predicted"/>
<evidence type="ECO:0000313" key="1">
    <source>
        <dbReference type="EMBL" id="KAA6319040.1"/>
    </source>
</evidence>
<name>A0A5J4QDC9_9ZZZZ</name>
<dbReference type="AlphaFoldDB" id="A0A5J4QDC9"/>
<protein>
    <submittedName>
        <fullName evidence="1">Uncharacterized protein</fullName>
    </submittedName>
</protein>